<dbReference type="PANTHER" id="PTHR13196">
    <property type="entry name" value="DENN DOMAIN-CONTAINING"/>
    <property type="match status" value="1"/>
</dbReference>
<evidence type="ECO:0000256" key="2">
    <source>
        <dbReference type="ARBA" id="ARBA00023329"/>
    </source>
</evidence>
<protein>
    <recommendedName>
        <fullName evidence="4">UDENN domain-containing protein</fullName>
    </recommendedName>
</protein>
<dbReference type="GO" id="GO:0032456">
    <property type="term" value="P:endocytic recycling"/>
    <property type="evidence" value="ECO:0007669"/>
    <property type="project" value="TreeGrafter"/>
</dbReference>
<dbReference type="GO" id="GO:0005829">
    <property type="term" value="C:cytosol"/>
    <property type="evidence" value="ECO:0007669"/>
    <property type="project" value="TreeGrafter"/>
</dbReference>
<feature type="region of interest" description="Disordered" evidence="3">
    <location>
        <begin position="906"/>
        <end position="931"/>
    </location>
</feature>
<feature type="compositionally biased region" description="Polar residues" evidence="3">
    <location>
        <begin position="589"/>
        <end position="599"/>
    </location>
</feature>
<organism evidence="5 6">
    <name type="scientific">Prototheca wickerhamii</name>
    <dbReference type="NCBI Taxonomy" id="3111"/>
    <lineage>
        <taxon>Eukaryota</taxon>
        <taxon>Viridiplantae</taxon>
        <taxon>Chlorophyta</taxon>
        <taxon>core chlorophytes</taxon>
        <taxon>Trebouxiophyceae</taxon>
        <taxon>Chlorellales</taxon>
        <taxon>Chlorellaceae</taxon>
        <taxon>Prototheca</taxon>
    </lineage>
</organism>
<dbReference type="EMBL" id="JASFZW010000004">
    <property type="protein sequence ID" value="KAK2078508.1"/>
    <property type="molecule type" value="Genomic_DNA"/>
</dbReference>
<accession>A0AAD9IJ30</accession>
<dbReference type="InterPro" id="IPR005112">
    <property type="entry name" value="dDENN_dom"/>
</dbReference>
<keyword evidence="6" id="KW-1185">Reference proteome</keyword>
<dbReference type="PANTHER" id="PTHR13196:SF14">
    <property type="entry name" value="UDENN DOMAIN-CONTAINING PROTEIN"/>
    <property type="match status" value="1"/>
</dbReference>
<feature type="domain" description="UDENN" evidence="4">
    <location>
        <begin position="1"/>
        <end position="393"/>
    </location>
</feature>
<feature type="region of interest" description="Disordered" evidence="3">
    <location>
        <begin position="1052"/>
        <end position="1073"/>
    </location>
</feature>
<feature type="compositionally biased region" description="Low complexity" evidence="3">
    <location>
        <begin position="631"/>
        <end position="642"/>
    </location>
</feature>
<feature type="region of interest" description="Disordered" evidence="3">
    <location>
        <begin position="1316"/>
        <end position="1340"/>
    </location>
</feature>
<feature type="region of interest" description="Disordered" evidence="3">
    <location>
        <begin position="664"/>
        <end position="687"/>
    </location>
</feature>
<feature type="region of interest" description="Disordered" evidence="3">
    <location>
        <begin position="1184"/>
        <end position="1207"/>
    </location>
</feature>
<keyword evidence="2" id="KW-0968">Cytoplasmic vesicle</keyword>
<feature type="region of interest" description="Disordered" evidence="3">
    <location>
        <begin position="1238"/>
        <end position="1294"/>
    </location>
</feature>
<feature type="region of interest" description="Disordered" evidence="3">
    <location>
        <begin position="339"/>
        <end position="411"/>
    </location>
</feature>
<dbReference type="GO" id="GO:0030136">
    <property type="term" value="C:clathrin-coated vesicle"/>
    <property type="evidence" value="ECO:0007669"/>
    <property type="project" value="UniProtKB-SubCell"/>
</dbReference>
<comment type="subcellular location">
    <subcellularLocation>
        <location evidence="1">Cytoplasmic vesicle</location>
        <location evidence="1">Clathrin-coated vesicle</location>
    </subcellularLocation>
</comment>
<evidence type="ECO:0000256" key="1">
    <source>
        <dbReference type="ARBA" id="ARBA00004132"/>
    </source>
</evidence>
<feature type="region of interest" description="Disordered" evidence="3">
    <location>
        <begin position="989"/>
        <end position="1040"/>
    </location>
</feature>
<feature type="region of interest" description="Disordered" evidence="3">
    <location>
        <begin position="1126"/>
        <end position="1159"/>
    </location>
</feature>
<feature type="compositionally biased region" description="Pro residues" evidence="3">
    <location>
        <begin position="1268"/>
        <end position="1279"/>
    </location>
</feature>
<dbReference type="InterPro" id="IPR037516">
    <property type="entry name" value="Tripartite_DENN"/>
</dbReference>
<dbReference type="Pfam" id="PF03455">
    <property type="entry name" value="dDENN"/>
    <property type="match status" value="1"/>
</dbReference>
<comment type="caution">
    <text evidence="5">The sequence shown here is derived from an EMBL/GenBank/DDBJ whole genome shotgun (WGS) entry which is preliminary data.</text>
</comment>
<dbReference type="InterPro" id="IPR040032">
    <property type="entry name" value="DENND1A/B/C"/>
</dbReference>
<dbReference type="Pfam" id="PF02141">
    <property type="entry name" value="DENN"/>
    <property type="match status" value="1"/>
</dbReference>
<feature type="region of interest" description="Disordered" evidence="3">
    <location>
        <begin position="730"/>
        <end position="762"/>
    </location>
</feature>
<feature type="compositionally biased region" description="Low complexity" evidence="3">
    <location>
        <begin position="676"/>
        <end position="687"/>
    </location>
</feature>
<feature type="compositionally biased region" description="Low complexity" evidence="3">
    <location>
        <begin position="989"/>
        <end position="1003"/>
    </location>
</feature>
<evidence type="ECO:0000256" key="3">
    <source>
        <dbReference type="SAM" id="MobiDB-lite"/>
    </source>
</evidence>
<gene>
    <name evidence="5" type="ORF">QBZ16_003348</name>
</gene>
<evidence type="ECO:0000259" key="4">
    <source>
        <dbReference type="PROSITE" id="PS50211"/>
    </source>
</evidence>
<dbReference type="InterPro" id="IPR043153">
    <property type="entry name" value="DENN_C"/>
</dbReference>
<sequence length="1376" mass="140899">MGPPAGMLFRTCFCATVREVEGSLRPAVASRFDLDGTGIPPEANLLDFCFPLGMASMVAREYQASEVLEALDRLVRSPVGLGGKTLNAGVPDLESVPFLADLAAAGSGVLPPLGSVIAIPFPSGVTGISRQHRQLASPGDPEAWLAAGEHGSLELEIPPDMGAGHVTAGIHLSPLLWALTPRLLVGLLAALLMERRVVLVSADLGRLSTAVAAASALIFPLRWQHILLPIVPARLVEVLAAPVPFVAGLPRACLSRLASLGMEERLLIDLDTPGAADPAPGGARDDALLLPHADALEAAFDELRDAQRAAAEGAATARAAEVVRSWAVKVLGPYRLHLRPDAPPRAPGAGLPQSLLRTHPPPGARLSRGPSLSAVTFDPVAQDEKEGLSAPDAPSAQRSIDAKKPPAEPQGADMIRDHGQVFDLKAFLESVRRQPRLAAFFAVFRHSQMFEVFILERCAAAAAGYPLSDAFEAEVSDTVGYGCAPPLAAAASARAQRAALVDRMRFGTLWKKTSDVVRQSSGTLVSTVKHLTTFDEENPLPGQTVKTVIVASGPPATEMLVPWTRPSSADALPTPILPPWLPFGDRKPSPQNSFSSGRTSPGMAPLAAGMRSLDDVQGRLQAASDSDDSSVRSAPVRSARSTVALAAPVAAEARDARIVRAGAGPLGSGLTPRGDLPSLSPAPAAGPLQSHRVSAAMSIAPAPPRSEEDPEPYEAVGDEVSLVLLETPREEALAGEVSSRPRSPLPGNGRPDATQVSGVTDRVDPRASLFATHLTTPTPPDEPLELHARWLPARAEVFAPLASSFAGREEGSGWEDAGAVGEGPLGTHAAGAGNGGLAGSAASSWNSPPAQAARVRPLPAIPAVVLPPTSQGIASPEQLRADAAAAARAAESAALREFSANFSITGPRRSADAFGTDEEAGAPAAPSLASPAERRANGLGALDGAVHGKVTASFLGVRSDVPLRNSLAASTASSRSSGTFAPGVLPRGSFSAGSSASASSHGSPARAVSPLPMQSLSAPPSPGRSPLRGPMGPCQVAPSPLAASGAWHAAGPLRASQASPGPAGPAPVDHQTPLRGAAQRPETLGALAASAAVAAVASVPHRGPSGKGLVRPLELPPAWPSPSGAGILANGAAAPPRTMPDALAPPATYRAPSPGRSGVVLPRQMDAARAAALDKAMSRPVIVGEPLRPSAQPPRRSESPLGAPSSDLYRSLASPLAAAAASRLGDQSALRYSQPVPEPHAVLSRPNPEPASSVGTPAVQQRTTLASMPPPPPQPPSPPAHSHGDSSGAVPIPNNPYLLDTLRMAGGDVAAWSSWKAGTELGPPDKAPEDGATGAPPRAAVHERTETFIEKAAPPVVEKGAGIAPWAGSELPTMKL</sequence>
<dbReference type="GO" id="GO:0005085">
    <property type="term" value="F:guanyl-nucleotide exchange factor activity"/>
    <property type="evidence" value="ECO:0007669"/>
    <property type="project" value="InterPro"/>
</dbReference>
<feature type="compositionally biased region" description="Low complexity" evidence="3">
    <location>
        <begin position="1024"/>
        <end position="1033"/>
    </location>
</feature>
<feature type="region of interest" description="Disordered" evidence="3">
    <location>
        <begin position="576"/>
        <end position="606"/>
    </location>
</feature>
<evidence type="ECO:0000313" key="6">
    <source>
        <dbReference type="Proteomes" id="UP001255856"/>
    </source>
</evidence>
<dbReference type="GO" id="GO:0006897">
    <property type="term" value="P:endocytosis"/>
    <property type="evidence" value="ECO:0007669"/>
    <property type="project" value="TreeGrafter"/>
</dbReference>
<dbReference type="PROSITE" id="PS50211">
    <property type="entry name" value="DENN"/>
    <property type="match status" value="1"/>
</dbReference>
<name>A0AAD9IJ30_PROWI</name>
<dbReference type="Proteomes" id="UP001255856">
    <property type="component" value="Unassembled WGS sequence"/>
</dbReference>
<dbReference type="InterPro" id="IPR001194">
    <property type="entry name" value="cDENN_dom"/>
</dbReference>
<evidence type="ECO:0000313" key="5">
    <source>
        <dbReference type="EMBL" id="KAK2078508.1"/>
    </source>
</evidence>
<reference evidence="5" key="1">
    <citation type="submission" date="2021-01" db="EMBL/GenBank/DDBJ databases">
        <authorList>
            <person name="Eckstrom K.M.E."/>
        </authorList>
    </citation>
    <scope>NUCLEOTIDE SEQUENCE</scope>
    <source>
        <strain evidence="5">UVCC 0001</strain>
    </source>
</reference>
<feature type="compositionally biased region" description="Polar residues" evidence="3">
    <location>
        <begin position="1253"/>
        <end position="1266"/>
    </location>
</feature>
<dbReference type="Gene3D" id="3.40.50.11500">
    <property type="match status" value="1"/>
</dbReference>
<feature type="compositionally biased region" description="Low complexity" evidence="3">
    <location>
        <begin position="921"/>
        <end position="931"/>
    </location>
</feature>
<feature type="region of interest" description="Disordered" evidence="3">
    <location>
        <begin position="618"/>
        <end position="642"/>
    </location>
</feature>
<dbReference type="GO" id="GO:1901981">
    <property type="term" value="F:phosphatidylinositol phosphate binding"/>
    <property type="evidence" value="ECO:0007669"/>
    <property type="project" value="TreeGrafter"/>
</dbReference>
<dbReference type="SMART" id="SM00799">
    <property type="entry name" value="DENN"/>
    <property type="match status" value="1"/>
</dbReference>
<proteinExistence type="predicted"/>